<reference evidence="2 3" key="1">
    <citation type="submission" date="2024-01" db="EMBL/GenBank/DDBJ databases">
        <title>A telomere-to-telomere, gap-free genome of sweet tea (Lithocarpus litseifolius).</title>
        <authorList>
            <person name="Zhou J."/>
        </authorList>
    </citation>
    <scope>NUCLEOTIDE SEQUENCE [LARGE SCALE GENOMIC DNA]</scope>
    <source>
        <strain evidence="2">Zhou-2022a</strain>
        <tissue evidence="2">Leaf</tissue>
    </source>
</reference>
<proteinExistence type="predicted"/>
<dbReference type="EMBL" id="JAZDWU010000001">
    <property type="protein sequence ID" value="KAL0014758.1"/>
    <property type="molecule type" value="Genomic_DNA"/>
</dbReference>
<dbReference type="GO" id="GO:0004523">
    <property type="term" value="F:RNA-DNA hybrid ribonuclease activity"/>
    <property type="evidence" value="ECO:0007669"/>
    <property type="project" value="InterPro"/>
</dbReference>
<organism evidence="2 3">
    <name type="scientific">Lithocarpus litseifolius</name>
    <dbReference type="NCBI Taxonomy" id="425828"/>
    <lineage>
        <taxon>Eukaryota</taxon>
        <taxon>Viridiplantae</taxon>
        <taxon>Streptophyta</taxon>
        <taxon>Embryophyta</taxon>
        <taxon>Tracheophyta</taxon>
        <taxon>Spermatophyta</taxon>
        <taxon>Magnoliopsida</taxon>
        <taxon>eudicotyledons</taxon>
        <taxon>Gunneridae</taxon>
        <taxon>Pentapetalae</taxon>
        <taxon>rosids</taxon>
        <taxon>fabids</taxon>
        <taxon>Fagales</taxon>
        <taxon>Fagaceae</taxon>
        <taxon>Lithocarpus</taxon>
    </lineage>
</organism>
<accession>A0AAW2DZ07</accession>
<gene>
    <name evidence="2" type="ORF">SO802_001827</name>
</gene>
<feature type="domain" description="RNase H type-1" evidence="1">
    <location>
        <begin position="5"/>
        <end position="78"/>
    </location>
</feature>
<sequence length="94" mass="10345">MVAVRAILFAREHGLPLIILGGDSEVVINAFKSIERSLASFGHLIDSVKPSLEAFTYICFLHTCRLGNFATHNLAKHARGLSVWMKDVHISTPS</sequence>
<evidence type="ECO:0000313" key="2">
    <source>
        <dbReference type="EMBL" id="KAL0014758.1"/>
    </source>
</evidence>
<dbReference type="Proteomes" id="UP001459277">
    <property type="component" value="Unassembled WGS sequence"/>
</dbReference>
<dbReference type="AlphaFoldDB" id="A0AAW2DZ07"/>
<keyword evidence="3" id="KW-1185">Reference proteome</keyword>
<dbReference type="InterPro" id="IPR002156">
    <property type="entry name" value="RNaseH_domain"/>
</dbReference>
<name>A0AAW2DZ07_9ROSI</name>
<dbReference type="Pfam" id="PF13456">
    <property type="entry name" value="RVT_3"/>
    <property type="match status" value="1"/>
</dbReference>
<evidence type="ECO:0000259" key="1">
    <source>
        <dbReference type="Pfam" id="PF13456"/>
    </source>
</evidence>
<evidence type="ECO:0000313" key="3">
    <source>
        <dbReference type="Proteomes" id="UP001459277"/>
    </source>
</evidence>
<protein>
    <recommendedName>
        <fullName evidence="1">RNase H type-1 domain-containing protein</fullName>
    </recommendedName>
</protein>
<comment type="caution">
    <text evidence="2">The sequence shown here is derived from an EMBL/GenBank/DDBJ whole genome shotgun (WGS) entry which is preliminary data.</text>
</comment>
<dbReference type="GO" id="GO:0003676">
    <property type="term" value="F:nucleic acid binding"/>
    <property type="evidence" value="ECO:0007669"/>
    <property type="project" value="InterPro"/>
</dbReference>